<dbReference type="EMBL" id="BGPR01150083">
    <property type="protein sequence ID" value="GBN83470.1"/>
    <property type="molecule type" value="Genomic_DNA"/>
</dbReference>
<evidence type="ECO:0000313" key="1">
    <source>
        <dbReference type="EMBL" id="GBN83418.1"/>
    </source>
</evidence>
<dbReference type="OrthoDB" id="6460780at2759"/>
<keyword evidence="3" id="KW-1185">Reference proteome</keyword>
<dbReference type="EMBL" id="BGPR01150050">
    <property type="protein sequence ID" value="GBN83418.1"/>
    <property type="molecule type" value="Genomic_DNA"/>
</dbReference>
<sequence>MLGPWIHEVVSIPVPVHPPDTIGNKTRQTRQLVSSHQQLNGGVVGPRRGVKLCAVQSTTVHEWESVPKAHINDGPFNSSHADIS</sequence>
<evidence type="ECO:0000313" key="3">
    <source>
        <dbReference type="Proteomes" id="UP000499080"/>
    </source>
</evidence>
<reference evidence="1 3" key="1">
    <citation type="journal article" date="2019" name="Sci. Rep.">
        <title>Orb-weaving spider Araneus ventricosus genome elucidates the spidroin gene catalogue.</title>
        <authorList>
            <person name="Kono N."/>
            <person name="Nakamura H."/>
            <person name="Ohtoshi R."/>
            <person name="Moran D.A.P."/>
            <person name="Shinohara A."/>
            <person name="Yoshida Y."/>
            <person name="Fujiwara M."/>
            <person name="Mori M."/>
            <person name="Tomita M."/>
            <person name="Arakawa K."/>
        </authorList>
    </citation>
    <scope>NUCLEOTIDE SEQUENCE [LARGE SCALE GENOMIC DNA]</scope>
</reference>
<dbReference type="AlphaFoldDB" id="A0A4Y2S5A6"/>
<organism evidence="1 3">
    <name type="scientific">Araneus ventricosus</name>
    <name type="common">Orbweaver spider</name>
    <name type="synonym">Epeira ventricosa</name>
    <dbReference type="NCBI Taxonomy" id="182803"/>
    <lineage>
        <taxon>Eukaryota</taxon>
        <taxon>Metazoa</taxon>
        <taxon>Ecdysozoa</taxon>
        <taxon>Arthropoda</taxon>
        <taxon>Chelicerata</taxon>
        <taxon>Arachnida</taxon>
        <taxon>Araneae</taxon>
        <taxon>Araneomorphae</taxon>
        <taxon>Entelegynae</taxon>
        <taxon>Araneoidea</taxon>
        <taxon>Araneidae</taxon>
        <taxon>Araneus</taxon>
    </lineage>
</organism>
<evidence type="ECO:0000313" key="2">
    <source>
        <dbReference type="EMBL" id="GBN83470.1"/>
    </source>
</evidence>
<gene>
    <name evidence="2" type="ORF">AVEN_148967_1</name>
    <name evidence="1" type="ORF">AVEN_232260_1</name>
</gene>
<protein>
    <submittedName>
        <fullName evidence="1">Uncharacterized protein</fullName>
    </submittedName>
</protein>
<proteinExistence type="predicted"/>
<accession>A0A4Y2S5A6</accession>
<comment type="caution">
    <text evidence="1">The sequence shown here is derived from an EMBL/GenBank/DDBJ whole genome shotgun (WGS) entry which is preliminary data.</text>
</comment>
<dbReference type="Proteomes" id="UP000499080">
    <property type="component" value="Unassembled WGS sequence"/>
</dbReference>
<name>A0A4Y2S5A6_ARAVE</name>